<feature type="transmembrane region" description="Helical" evidence="1">
    <location>
        <begin position="6"/>
        <end position="28"/>
    </location>
</feature>
<evidence type="ECO:0000256" key="1">
    <source>
        <dbReference type="SAM" id="Phobius"/>
    </source>
</evidence>
<keyword evidence="1" id="KW-0472">Membrane</keyword>
<protein>
    <submittedName>
        <fullName evidence="2">Uncharacterized protein</fullName>
    </submittedName>
</protein>
<dbReference type="Proteomes" id="UP000323506">
    <property type="component" value="Chromosome A02"/>
</dbReference>
<proteinExistence type="predicted"/>
<dbReference type="AlphaFoldDB" id="A0A5D2HFF3"/>
<keyword evidence="1" id="KW-0812">Transmembrane</keyword>
<accession>A0A5D2HFF3</accession>
<keyword evidence="3" id="KW-1185">Reference proteome</keyword>
<keyword evidence="1" id="KW-1133">Transmembrane helix</keyword>
<sequence length="65" mass="7169">MDLGPMLLNFLFICPVPLITPTVSLFIIKIFTLTSHLIATLVNSLRLPPVLSWPFSAVDIPGLYS</sequence>
<name>A0A5D2HFF3_GOSDA</name>
<gene>
    <name evidence="2" type="ORF">ES288_A02G160900v1</name>
</gene>
<evidence type="ECO:0000313" key="3">
    <source>
        <dbReference type="Proteomes" id="UP000323506"/>
    </source>
</evidence>
<evidence type="ECO:0000313" key="2">
    <source>
        <dbReference type="EMBL" id="TYH28650.1"/>
    </source>
</evidence>
<reference evidence="2 3" key="1">
    <citation type="submission" date="2019-06" db="EMBL/GenBank/DDBJ databases">
        <title>WGS assembly of Gossypium darwinii.</title>
        <authorList>
            <person name="Chen Z.J."/>
            <person name="Sreedasyam A."/>
            <person name="Ando A."/>
            <person name="Song Q."/>
            <person name="De L."/>
            <person name="Hulse-Kemp A."/>
            <person name="Ding M."/>
            <person name="Ye W."/>
            <person name="Kirkbride R."/>
            <person name="Jenkins J."/>
            <person name="Plott C."/>
            <person name="Lovell J."/>
            <person name="Lin Y.-M."/>
            <person name="Vaughn R."/>
            <person name="Liu B."/>
            <person name="Li W."/>
            <person name="Simpson S."/>
            <person name="Scheffler B."/>
            <person name="Saski C."/>
            <person name="Grover C."/>
            <person name="Hu G."/>
            <person name="Conover J."/>
            <person name="Carlson J."/>
            <person name="Shu S."/>
            <person name="Boston L."/>
            <person name="Williams M."/>
            <person name="Peterson D."/>
            <person name="Mcgee K."/>
            <person name="Jones D."/>
            <person name="Wendel J."/>
            <person name="Stelly D."/>
            <person name="Grimwood J."/>
            <person name="Schmutz J."/>
        </authorList>
    </citation>
    <scope>NUCLEOTIDE SEQUENCE [LARGE SCALE GENOMIC DNA]</scope>
    <source>
        <strain evidence="2">1808015.09</strain>
    </source>
</reference>
<dbReference type="EMBL" id="CM017689">
    <property type="protein sequence ID" value="TYH28650.1"/>
    <property type="molecule type" value="Genomic_DNA"/>
</dbReference>
<organism evidence="2 3">
    <name type="scientific">Gossypium darwinii</name>
    <name type="common">Darwin's cotton</name>
    <name type="synonym">Gossypium barbadense var. darwinii</name>
    <dbReference type="NCBI Taxonomy" id="34276"/>
    <lineage>
        <taxon>Eukaryota</taxon>
        <taxon>Viridiplantae</taxon>
        <taxon>Streptophyta</taxon>
        <taxon>Embryophyta</taxon>
        <taxon>Tracheophyta</taxon>
        <taxon>Spermatophyta</taxon>
        <taxon>Magnoliopsida</taxon>
        <taxon>eudicotyledons</taxon>
        <taxon>Gunneridae</taxon>
        <taxon>Pentapetalae</taxon>
        <taxon>rosids</taxon>
        <taxon>malvids</taxon>
        <taxon>Malvales</taxon>
        <taxon>Malvaceae</taxon>
        <taxon>Malvoideae</taxon>
        <taxon>Gossypium</taxon>
    </lineage>
</organism>